<keyword evidence="1" id="KW-0813">Transport</keyword>
<accession>A0A4S3PXQ4</accession>
<dbReference type="PANTHER" id="PTHR42788:SF13">
    <property type="entry name" value="ALIPHATIC SULFONATES IMPORT ATP-BINDING PROTEIN SSUB"/>
    <property type="match status" value="1"/>
</dbReference>
<dbReference type="InterPro" id="IPR003593">
    <property type="entry name" value="AAA+_ATPase"/>
</dbReference>
<name>A0A4S3PXQ4_9BACI</name>
<dbReference type="RefSeq" id="WP_136378778.1">
    <property type="nucleotide sequence ID" value="NZ_SLUB01000007.1"/>
</dbReference>
<organism evidence="6 7">
    <name type="scientific">Bacillus timonensis</name>
    <dbReference type="NCBI Taxonomy" id="1033734"/>
    <lineage>
        <taxon>Bacteria</taxon>
        <taxon>Bacillati</taxon>
        <taxon>Bacillota</taxon>
        <taxon>Bacilli</taxon>
        <taxon>Bacillales</taxon>
        <taxon>Bacillaceae</taxon>
        <taxon>Bacillus</taxon>
    </lineage>
</organism>
<gene>
    <name evidence="6" type="ORF">E1I69_06445</name>
</gene>
<evidence type="ECO:0000313" key="7">
    <source>
        <dbReference type="Proteomes" id="UP000306477"/>
    </source>
</evidence>
<keyword evidence="2" id="KW-0547">Nucleotide-binding</keyword>
<dbReference type="PROSITE" id="PS00211">
    <property type="entry name" value="ABC_TRANSPORTER_1"/>
    <property type="match status" value="1"/>
</dbReference>
<dbReference type="CDD" id="cd03293">
    <property type="entry name" value="ABC_NrtD_SsuB_transporters"/>
    <property type="match status" value="1"/>
</dbReference>
<sequence>MLAVQNVSRTFSNGATGFRNISFETKQGEIIGVLGTSGCGKSTLLRVLSGLDPDYTGSVEISGDRITSVHEKVGVIFQESRLMPWLKVIENISFGLKSDSQKLEKAQDYIKLVGLEGFESHYPKDISGGMAQRVSIARALITAPEVLLLDEPFSALDAFTKMQLQDLLLTIWNTYRSTMILVTHDIDEALYLCDRIIVLKGQPGEVYQSIQIDEPKPRSRGDVKLAQLKAEILELLS</sequence>
<dbReference type="InterPro" id="IPR050166">
    <property type="entry name" value="ABC_transporter_ATP-bind"/>
</dbReference>
<keyword evidence="7" id="KW-1185">Reference proteome</keyword>
<comment type="caution">
    <text evidence="6">The sequence shown here is derived from an EMBL/GenBank/DDBJ whole genome shotgun (WGS) entry which is preliminary data.</text>
</comment>
<dbReference type="GO" id="GO:0016887">
    <property type="term" value="F:ATP hydrolysis activity"/>
    <property type="evidence" value="ECO:0007669"/>
    <property type="project" value="InterPro"/>
</dbReference>
<dbReference type="SMART" id="SM00382">
    <property type="entry name" value="AAA"/>
    <property type="match status" value="1"/>
</dbReference>
<dbReference type="Proteomes" id="UP000306477">
    <property type="component" value="Unassembled WGS sequence"/>
</dbReference>
<dbReference type="EMBL" id="SLUB01000007">
    <property type="protein sequence ID" value="THE13842.1"/>
    <property type="molecule type" value="Genomic_DNA"/>
</dbReference>
<evidence type="ECO:0000256" key="2">
    <source>
        <dbReference type="ARBA" id="ARBA00022741"/>
    </source>
</evidence>
<protein>
    <submittedName>
        <fullName evidence="6">ABC transporter ATP-binding protein</fullName>
    </submittedName>
</protein>
<dbReference type="PROSITE" id="PS50893">
    <property type="entry name" value="ABC_TRANSPORTER_2"/>
    <property type="match status" value="1"/>
</dbReference>
<feature type="domain" description="ABC transporter" evidence="5">
    <location>
        <begin position="2"/>
        <end position="226"/>
    </location>
</feature>
<evidence type="ECO:0000256" key="4">
    <source>
        <dbReference type="ARBA" id="ARBA00022967"/>
    </source>
</evidence>
<keyword evidence="3 6" id="KW-0067">ATP-binding</keyword>
<dbReference type="Gene3D" id="3.40.50.300">
    <property type="entry name" value="P-loop containing nucleotide triphosphate hydrolases"/>
    <property type="match status" value="1"/>
</dbReference>
<dbReference type="InterPro" id="IPR027417">
    <property type="entry name" value="P-loop_NTPase"/>
</dbReference>
<evidence type="ECO:0000256" key="3">
    <source>
        <dbReference type="ARBA" id="ARBA00022840"/>
    </source>
</evidence>
<evidence type="ECO:0000259" key="5">
    <source>
        <dbReference type="PROSITE" id="PS50893"/>
    </source>
</evidence>
<dbReference type="InterPro" id="IPR017871">
    <property type="entry name" value="ABC_transporter-like_CS"/>
</dbReference>
<dbReference type="SUPFAM" id="SSF52540">
    <property type="entry name" value="P-loop containing nucleoside triphosphate hydrolases"/>
    <property type="match status" value="1"/>
</dbReference>
<dbReference type="OrthoDB" id="9802264at2"/>
<dbReference type="GO" id="GO:0005524">
    <property type="term" value="F:ATP binding"/>
    <property type="evidence" value="ECO:0007669"/>
    <property type="project" value="UniProtKB-KW"/>
</dbReference>
<dbReference type="InterPro" id="IPR003439">
    <property type="entry name" value="ABC_transporter-like_ATP-bd"/>
</dbReference>
<keyword evidence="4" id="KW-1278">Translocase</keyword>
<dbReference type="Pfam" id="PF00005">
    <property type="entry name" value="ABC_tran"/>
    <property type="match status" value="1"/>
</dbReference>
<proteinExistence type="predicted"/>
<evidence type="ECO:0000313" key="6">
    <source>
        <dbReference type="EMBL" id="THE13842.1"/>
    </source>
</evidence>
<dbReference type="PANTHER" id="PTHR42788">
    <property type="entry name" value="TAURINE IMPORT ATP-BINDING PROTEIN-RELATED"/>
    <property type="match status" value="1"/>
</dbReference>
<reference evidence="6 7" key="1">
    <citation type="journal article" date="2019" name="Indoor Air">
        <title>Impacts of indoor surface finishes on bacterial viability.</title>
        <authorList>
            <person name="Hu J."/>
            <person name="Maamar S.B."/>
            <person name="Glawe A.J."/>
            <person name="Gottel N."/>
            <person name="Gilbert J.A."/>
            <person name="Hartmann E.M."/>
        </authorList>
    </citation>
    <scope>NUCLEOTIDE SEQUENCE [LARGE SCALE GENOMIC DNA]</scope>
    <source>
        <strain evidence="6 7">AF060A6</strain>
    </source>
</reference>
<dbReference type="AlphaFoldDB" id="A0A4S3PXQ4"/>
<evidence type="ECO:0000256" key="1">
    <source>
        <dbReference type="ARBA" id="ARBA00022448"/>
    </source>
</evidence>